<comment type="subcellular location">
    <subcellularLocation>
        <location evidence="1">Nucleus</location>
    </subcellularLocation>
</comment>
<dbReference type="PROSITE" id="PS00107">
    <property type="entry name" value="PROTEIN_KINASE_ATP"/>
    <property type="match status" value="1"/>
</dbReference>
<dbReference type="InterPro" id="IPR008984">
    <property type="entry name" value="SMAD_FHA_dom_sf"/>
</dbReference>
<evidence type="ECO:0000259" key="13">
    <source>
        <dbReference type="PROSITE" id="PS50006"/>
    </source>
</evidence>
<keyword evidence="8" id="KW-0539">Nucleus</keyword>
<dbReference type="SMART" id="SM00220">
    <property type="entry name" value="S_TKc"/>
    <property type="match status" value="1"/>
</dbReference>
<dbReference type="FunFam" id="2.60.200.20:FF:000070">
    <property type="entry name" value="Ovarian-specific serine/threonine-protein kinase Lok"/>
    <property type="match status" value="1"/>
</dbReference>
<keyword evidence="4" id="KW-0808">Transferase</keyword>
<evidence type="ECO:0000313" key="16">
    <source>
        <dbReference type="Proteomes" id="UP001200034"/>
    </source>
</evidence>
<evidence type="ECO:0000256" key="3">
    <source>
        <dbReference type="ARBA" id="ARBA00022527"/>
    </source>
</evidence>
<gene>
    <name evidence="15" type="ORF">KR093_005759</name>
</gene>
<comment type="catalytic activity">
    <reaction evidence="10">
        <text>L-seryl-[protein] + ATP = O-phospho-L-seryl-[protein] + ADP + H(+)</text>
        <dbReference type="Rhea" id="RHEA:17989"/>
        <dbReference type="Rhea" id="RHEA-COMP:9863"/>
        <dbReference type="Rhea" id="RHEA-COMP:11604"/>
        <dbReference type="ChEBI" id="CHEBI:15378"/>
        <dbReference type="ChEBI" id="CHEBI:29999"/>
        <dbReference type="ChEBI" id="CHEBI:30616"/>
        <dbReference type="ChEBI" id="CHEBI:83421"/>
        <dbReference type="ChEBI" id="CHEBI:456216"/>
        <dbReference type="EC" id="2.7.11.1"/>
    </reaction>
</comment>
<keyword evidence="5 11" id="KW-0547">Nucleotide-binding</keyword>
<dbReference type="SUPFAM" id="SSF49879">
    <property type="entry name" value="SMAD/FHA domain"/>
    <property type="match status" value="1"/>
</dbReference>
<evidence type="ECO:0000256" key="4">
    <source>
        <dbReference type="ARBA" id="ARBA00022679"/>
    </source>
</evidence>
<evidence type="ECO:0000256" key="12">
    <source>
        <dbReference type="RuleBase" id="RU000304"/>
    </source>
</evidence>
<dbReference type="PANTHER" id="PTHR44167">
    <property type="entry name" value="OVARIAN-SPECIFIC SERINE/THREONINE-PROTEIN KINASE LOK-RELATED"/>
    <property type="match status" value="1"/>
</dbReference>
<protein>
    <recommendedName>
        <fullName evidence="2">non-specific serine/threonine protein kinase</fullName>
        <ecNumber evidence="2">2.7.11.1</ecNumber>
    </recommendedName>
</protein>
<accession>A0AAD4K4M9</accession>
<keyword evidence="6" id="KW-0418">Kinase</keyword>
<dbReference type="EMBL" id="JAJJHW010001127">
    <property type="protein sequence ID" value="KAH8377497.1"/>
    <property type="molecule type" value="Genomic_DNA"/>
</dbReference>
<comment type="similarity">
    <text evidence="12">Belongs to the protein kinase superfamily.</text>
</comment>
<dbReference type="GO" id="GO:0005524">
    <property type="term" value="F:ATP binding"/>
    <property type="evidence" value="ECO:0007669"/>
    <property type="project" value="UniProtKB-UniRule"/>
</dbReference>
<evidence type="ECO:0000256" key="7">
    <source>
        <dbReference type="ARBA" id="ARBA00022840"/>
    </source>
</evidence>
<dbReference type="Pfam" id="PF00498">
    <property type="entry name" value="FHA"/>
    <property type="match status" value="1"/>
</dbReference>
<feature type="domain" description="FHA" evidence="13">
    <location>
        <begin position="70"/>
        <end position="130"/>
    </location>
</feature>
<comment type="catalytic activity">
    <reaction evidence="9">
        <text>L-threonyl-[protein] + ATP = O-phospho-L-threonyl-[protein] + ADP + H(+)</text>
        <dbReference type="Rhea" id="RHEA:46608"/>
        <dbReference type="Rhea" id="RHEA-COMP:11060"/>
        <dbReference type="Rhea" id="RHEA-COMP:11605"/>
        <dbReference type="ChEBI" id="CHEBI:15378"/>
        <dbReference type="ChEBI" id="CHEBI:30013"/>
        <dbReference type="ChEBI" id="CHEBI:30616"/>
        <dbReference type="ChEBI" id="CHEBI:61977"/>
        <dbReference type="ChEBI" id="CHEBI:456216"/>
        <dbReference type="EC" id="2.7.11.1"/>
    </reaction>
</comment>
<dbReference type="SUPFAM" id="SSF56112">
    <property type="entry name" value="Protein kinase-like (PK-like)"/>
    <property type="match status" value="1"/>
</dbReference>
<dbReference type="AlphaFoldDB" id="A0AAD4K4M9"/>
<evidence type="ECO:0000259" key="14">
    <source>
        <dbReference type="PROSITE" id="PS50011"/>
    </source>
</evidence>
<dbReference type="GO" id="GO:0005634">
    <property type="term" value="C:nucleus"/>
    <property type="evidence" value="ECO:0007669"/>
    <property type="project" value="UniProtKB-SubCell"/>
</dbReference>
<evidence type="ECO:0000256" key="10">
    <source>
        <dbReference type="ARBA" id="ARBA00048679"/>
    </source>
</evidence>
<dbReference type="SMART" id="SM00240">
    <property type="entry name" value="FHA"/>
    <property type="match status" value="1"/>
</dbReference>
<dbReference type="GO" id="GO:0004674">
    <property type="term" value="F:protein serine/threonine kinase activity"/>
    <property type="evidence" value="ECO:0007669"/>
    <property type="project" value="UniProtKB-KW"/>
</dbReference>
<dbReference type="GO" id="GO:0005737">
    <property type="term" value="C:cytoplasm"/>
    <property type="evidence" value="ECO:0007669"/>
    <property type="project" value="TreeGrafter"/>
</dbReference>
<dbReference type="GO" id="GO:0044773">
    <property type="term" value="P:mitotic DNA damage checkpoint signaling"/>
    <property type="evidence" value="ECO:0007669"/>
    <property type="project" value="TreeGrafter"/>
</dbReference>
<evidence type="ECO:0000256" key="8">
    <source>
        <dbReference type="ARBA" id="ARBA00023242"/>
    </source>
</evidence>
<keyword evidence="3 12" id="KW-0723">Serine/threonine-protein kinase</keyword>
<dbReference type="InterPro" id="IPR008271">
    <property type="entry name" value="Ser/Thr_kinase_AS"/>
</dbReference>
<keyword evidence="7 11" id="KW-0067">ATP-binding</keyword>
<dbReference type="Pfam" id="PF00069">
    <property type="entry name" value="Pkinase"/>
    <property type="match status" value="1"/>
</dbReference>
<evidence type="ECO:0000256" key="6">
    <source>
        <dbReference type="ARBA" id="ARBA00022777"/>
    </source>
</evidence>
<dbReference type="InterPro" id="IPR000253">
    <property type="entry name" value="FHA_dom"/>
</dbReference>
<dbReference type="EC" id="2.7.11.1" evidence="2"/>
<dbReference type="Gene3D" id="1.10.510.10">
    <property type="entry name" value="Transferase(Phosphotransferase) domain 1"/>
    <property type="match status" value="1"/>
</dbReference>
<feature type="binding site" evidence="11">
    <location>
        <position position="208"/>
    </location>
    <ligand>
        <name>ATP</name>
        <dbReference type="ChEBI" id="CHEBI:30616"/>
    </ligand>
</feature>
<dbReference type="Proteomes" id="UP001200034">
    <property type="component" value="Unassembled WGS sequence"/>
</dbReference>
<dbReference type="InterPro" id="IPR011009">
    <property type="entry name" value="Kinase-like_dom_sf"/>
</dbReference>
<evidence type="ECO:0000256" key="1">
    <source>
        <dbReference type="ARBA" id="ARBA00004123"/>
    </source>
</evidence>
<evidence type="ECO:0000256" key="9">
    <source>
        <dbReference type="ARBA" id="ARBA00047899"/>
    </source>
</evidence>
<dbReference type="CDD" id="cd22666">
    <property type="entry name" value="FHA_CHK2"/>
    <property type="match status" value="1"/>
</dbReference>
<dbReference type="InterPro" id="IPR000719">
    <property type="entry name" value="Prot_kinase_dom"/>
</dbReference>
<evidence type="ECO:0000256" key="2">
    <source>
        <dbReference type="ARBA" id="ARBA00012513"/>
    </source>
</evidence>
<dbReference type="PROSITE" id="PS00108">
    <property type="entry name" value="PROTEIN_KINASE_ST"/>
    <property type="match status" value="1"/>
</dbReference>
<dbReference type="PROSITE" id="PS50006">
    <property type="entry name" value="FHA_DOMAIN"/>
    <property type="match status" value="1"/>
</dbReference>
<dbReference type="PANTHER" id="PTHR44167:SF24">
    <property type="entry name" value="SERINE_THREONINE-PROTEIN KINASE CHK2"/>
    <property type="match status" value="1"/>
</dbReference>
<evidence type="ECO:0000256" key="5">
    <source>
        <dbReference type="ARBA" id="ARBA00022741"/>
    </source>
</evidence>
<name>A0AAD4K4M9_9MUSC</name>
<comment type="caution">
    <text evidence="15">The sequence shown here is derived from an EMBL/GenBank/DDBJ whole genome shotgun (WGS) entry which is preliminary data.</text>
</comment>
<organism evidence="15 16">
    <name type="scientific">Drosophila rubida</name>
    <dbReference type="NCBI Taxonomy" id="30044"/>
    <lineage>
        <taxon>Eukaryota</taxon>
        <taxon>Metazoa</taxon>
        <taxon>Ecdysozoa</taxon>
        <taxon>Arthropoda</taxon>
        <taxon>Hexapoda</taxon>
        <taxon>Insecta</taxon>
        <taxon>Pterygota</taxon>
        <taxon>Neoptera</taxon>
        <taxon>Endopterygota</taxon>
        <taxon>Diptera</taxon>
        <taxon>Brachycera</taxon>
        <taxon>Muscomorpha</taxon>
        <taxon>Ephydroidea</taxon>
        <taxon>Drosophilidae</taxon>
        <taxon>Drosophila</taxon>
    </lineage>
</organism>
<reference evidence="15" key="1">
    <citation type="journal article" date="2021" name="Mol. Ecol. Resour.">
        <title>Phylogenomic analyses of the genus Drosophila reveals genomic signals of climate adaptation.</title>
        <authorList>
            <person name="Li F."/>
            <person name="Rane R.V."/>
            <person name="Luria V."/>
            <person name="Xiong Z."/>
            <person name="Chen J."/>
            <person name="Li Z."/>
            <person name="Catullo R.A."/>
            <person name="Griffin P.C."/>
            <person name="Schiffer M."/>
            <person name="Pearce S."/>
            <person name="Lee S.F."/>
            <person name="McElroy K."/>
            <person name="Stocker A."/>
            <person name="Shirriffs J."/>
            <person name="Cockerell F."/>
            <person name="Coppin C."/>
            <person name="Sgro C.M."/>
            <person name="Karger A."/>
            <person name="Cain J.W."/>
            <person name="Weber J.A."/>
            <person name="Santpere G."/>
            <person name="Kirschner M.W."/>
            <person name="Hoffmann A.A."/>
            <person name="Oakeshott J.G."/>
            <person name="Zhang G."/>
        </authorList>
    </citation>
    <scope>NUCLEOTIDE SEQUENCE</scope>
    <source>
        <strain evidence="15">BGI-SZ-2011g</strain>
    </source>
</reference>
<feature type="domain" description="Protein kinase" evidence="14">
    <location>
        <begin position="175"/>
        <end position="463"/>
    </location>
</feature>
<evidence type="ECO:0000256" key="11">
    <source>
        <dbReference type="PROSITE-ProRule" id="PRU10141"/>
    </source>
</evidence>
<dbReference type="InterPro" id="IPR017441">
    <property type="entry name" value="Protein_kinase_ATP_BS"/>
</dbReference>
<proteinExistence type="inferred from homology"/>
<dbReference type="Gene3D" id="2.60.200.20">
    <property type="match status" value="1"/>
</dbReference>
<dbReference type="PROSITE" id="PS50011">
    <property type="entry name" value="PROTEIN_KINASE_DOM"/>
    <property type="match status" value="1"/>
</dbReference>
<sequence length="500" mass="56908">MARDTQGTQATQSQASNIWTQVESQPMEKIVWGRLYGKNIKIKSLGTSITPYKIIYTHSSLSVDLNNDEFSAGRGEANDLILTLNDLSEKILSRISKVHFIIKRANCDLTNPVYIQDLSRNGTFVNGEKIGMNKTRILQNDDIIALSHPTYKAFVFKDLSPNEAVGLPTEITETYCINRKLGSGAYGLVRLVYERRTCEQFAMKIVKKNMLEVSAHPNNNQNDPVRVLNEAKIMKNLSHPCVVRMHDIVDKPDSVYMVLEFMRGGDLLNRIISKKLLNEDTSKLYFYQMCHAVKYLHDRGKTQIKNCINIFVNYMFFIKGITHRDLKPDNVLLESSDEDTLLKVSDFGLSKFVHKDSVMRTLCGTPLYVAPEVLITGGRASYTQKVDIWSLGVVLYTCLSGTLPFSDEYGSPAGDQIKKGNFRFRHPAWQGVSQRAKLLIKQMLIVDPEKRPSIDAVLKCTWLRDTTMLQKAKGLMKLDHMEIGEEENNFLEPPTKRRRQ</sequence>
<evidence type="ECO:0000313" key="15">
    <source>
        <dbReference type="EMBL" id="KAH8377497.1"/>
    </source>
</evidence>
<keyword evidence="16" id="KW-1185">Reference proteome</keyword>